<evidence type="ECO:0000256" key="1">
    <source>
        <dbReference type="SAM" id="MobiDB-lite"/>
    </source>
</evidence>
<accession>A0A0G4FW29</accession>
<feature type="compositionally biased region" description="Low complexity" evidence="1">
    <location>
        <begin position="16"/>
        <end position="35"/>
    </location>
</feature>
<dbReference type="PhylomeDB" id="A0A0G4FW29"/>
<feature type="region of interest" description="Disordered" evidence="1">
    <location>
        <begin position="1"/>
        <end position="36"/>
    </location>
</feature>
<proteinExistence type="predicted"/>
<gene>
    <name evidence="2" type="ORF">Vbra_1236</name>
</gene>
<dbReference type="VEuPathDB" id="CryptoDB:Vbra_1236"/>
<dbReference type="InParanoid" id="A0A0G4FW29"/>
<reference evidence="2 3" key="1">
    <citation type="submission" date="2014-11" db="EMBL/GenBank/DDBJ databases">
        <authorList>
            <person name="Zhu J."/>
            <person name="Qi W."/>
            <person name="Song R."/>
        </authorList>
    </citation>
    <scope>NUCLEOTIDE SEQUENCE [LARGE SCALE GENOMIC DNA]</scope>
</reference>
<dbReference type="AlphaFoldDB" id="A0A0G4FW29"/>
<sequence length="1037" mass="111028">MTRKRQIWRPAGRQQGGALAEAASSSADGDCAADGGTEDSEAAAAVFKAIRMQGWFGISVPRELHVDVYAFVNPIWCLKPPLPSPLSGVVLQHHTELVIDYSITRQRRFWSSMAPQTAYELGQQMINLTCLVHRIPRTPDGAEGTEDGYLGHGAFAWCLGVVIALVEGHAAGRQAARDKEGPATGMPEGSLKSLSFEPVVCPNTGRDEINQLNNTNANPPAAAPSQAINLPALTEASGVHIAHSVIDGRGWAMPAIKCVSAPLSDEIAPIRPFVATARSLVNLDGVLPAPSQVAELLAAIPVGQRWRQGPLAKLRTIGSIKLYEVEAGDLTDGLRDLQTCLVGRGCSKSLDLLCVEVHRNDCHSLILNDYSTFKALASLIDATCSPSGTVSICSHPFADEEVRDIPLPHLLAYTRFDFSKLPACGLPLLNALLQTYAVSRHALVSMRHALDEILPSARESRRMARSSPNAATSGRSRRTNGTEGYSISIECADGWTPPPDAVPPEPPEIEAFSPIGLLAVTGLTVKSRIGLGVANMLLSKGAQCDLGNVQLMDMAPADVLDLLKGIRASQMPSQTLTARGDIAIRLAALMRPLMTSLDQLTMSGSETEARQVLISRGSGGSPRQINGLSLGFVSEAGRELIKAEDEREGITLGDYKDDLPSIKNLIMHLDVPSAAVVDPGTFILSSIWSALEVESISQLGVVLPQHPHLDALKAAMQRRFAPQRIAIQPQRIAIHGMDTEVRYVMTAGAHQIFSFIYLSGGRIELFMTAEHIAALRKAAFAYSSTGYLPSLPPDATAKALATDFTGRVNAASPMSVIDPPYTPRPLKAPLMSVMQQRGLAMEPMLRLHGGRPCLTSPSVIASAAQLIAVVQKTGKRITGLQLLYKATQHGHEYTGMLGRVGDATGLLFLVRANGDMDGCFIDESIQPPSPMEIHNGPRIFHDYNAAVLVFKASGASPPAFQSPSLINHCISVSRADNEQRLPQAKLRVGRCIGRRPVWLLGLWAPCLWVGRGARWTGGGRDDGAAASQHPTGSGTQP</sequence>
<evidence type="ECO:0000313" key="2">
    <source>
        <dbReference type="EMBL" id="CEM19400.1"/>
    </source>
</evidence>
<evidence type="ECO:0000313" key="3">
    <source>
        <dbReference type="Proteomes" id="UP000041254"/>
    </source>
</evidence>
<dbReference type="EMBL" id="CDMY01000511">
    <property type="protein sequence ID" value="CEM19400.1"/>
    <property type="molecule type" value="Genomic_DNA"/>
</dbReference>
<organism evidence="2 3">
    <name type="scientific">Vitrella brassicaformis (strain CCMP3155)</name>
    <dbReference type="NCBI Taxonomy" id="1169540"/>
    <lineage>
        <taxon>Eukaryota</taxon>
        <taxon>Sar</taxon>
        <taxon>Alveolata</taxon>
        <taxon>Colpodellida</taxon>
        <taxon>Vitrellaceae</taxon>
        <taxon>Vitrella</taxon>
    </lineage>
</organism>
<name>A0A0G4FW29_VITBC</name>
<feature type="compositionally biased region" description="Polar residues" evidence="1">
    <location>
        <begin position="468"/>
        <end position="482"/>
    </location>
</feature>
<feature type="region of interest" description="Disordered" evidence="1">
    <location>
        <begin position="458"/>
        <end position="482"/>
    </location>
</feature>
<keyword evidence="3" id="KW-1185">Reference proteome</keyword>
<dbReference type="Proteomes" id="UP000041254">
    <property type="component" value="Unassembled WGS sequence"/>
</dbReference>
<protein>
    <submittedName>
        <fullName evidence="2">Uncharacterized protein</fullName>
    </submittedName>
</protein>